<accession>A0ABD5W0I5</accession>
<keyword evidence="2" id="KW-1185">Reference proteome</keyword>
<evidence type="ECO:0000313" key="2">
    <source>
        <dbReference type="Proteomes" id="UP001596445"/>
    </source>
</evidence>
<comment type="caution">
    <text evidence="1">The sequence shown here is derived from an EMBL/GenBank/DDBJ whole genome shotgun (WGS) entry which is preliminary data.</text>
</comment>
<dbReference type="AlphaFoldDB" id="A0ABD5W0I5"/>
<dbReference type="SUPFAM" id="SSF53756">
    <property type="entry name" value="UDP-Glycosyltransferase/glycogen phosphorylase"/>
    <property type="match status" value="1"/>
</dbReference>
<name>A0ABD5W0I5_9EURY</name>
<dbReference type="EMBL" id="JBHSZI010000001">
    <property type="protein sequence ID" value="MFC7057716.1"/>
    <property type="molecule type" value="Genomic_DNA"/>
</dbReference>
<dbReference type="Proteomes" id="UP001596445">
    <property type="component" value="Unassembled WGS sequence"/>
</dbReference>
<gene>
    <name evidence="1" type="ORF">ACFQQG_05455</name>
</gene>
<dbReference type="GeneID" id="76629629"/>
<dbReference type="RefSeq" id="WP_267163500.1">
    <property type="nucleotide sequence ID" value="NZ_CP112972.1"/>
</dbReference>
<proteinExistence type="predicted"/>
<sequence length="478" mass="55494">MATTDIQYSDVSEFLFEIETTLDLCGWEIDGLRVWDYVRAPLQRKLFAELNATGESDSSVEEGLLTYLQGGYLWGRNILLGNPFFEDCAVLSYGTGRRKKLEDGTWWDIYFDPFYTRTEFDYLHVEQHFQNGHKTPARTEDLAYNDFIHYSGTIAHKLGLFDLNYSHEDRDTIDNIKRHTKDRFGRGVEVEPLIERKIRESKARKPLYDKLLERTDPEIAMMTTSYGRESFIRACKDQGVPVAELQHGAIDPYHPGYSFPDDSTKSIFPDYLLVWGEFWKQNIEFPIPDENIIITGYPYLENQVKRYSSNEEREQIIVISQPKAGKSLSKFAIELDGDDRIKSRIIYKLHPKEYEDWDERYPWLLESDLKIIESDVPSLYQLLAQSKTLIGVSSTVIYEGFNFGLETFLLDVPGIEMMEWIFDLDNIYVVGSTDELVERRAKGNRPVNTTRFFADSPVENLRETIIEITNGCITTSYS</sequence>
<evidence type="ECO:0008006" key="3">
    <source>
        <dbReference type="Google" id="ProtNLM"/>
    </source>
</evidence>
<reference evidence="1 2" key="1">
    <citation type="journal article" date="2019" name="Int. J. Syst. Evol. Microbiol.">
        <title>The Global Catalogue of Microorganisms (GCM) 10K type strain sequencing project: providing services to taxonomists for standard genome sequencing and annotation.</title>
        <authorList>
            <consortium name="The Broad Institute Genomics Platform"/>
            <consortium name="The Broad Institute Genome Sequencing Center for Infectious Disease"/>
            <person name="Wu L."/>
            <person name="Ma J."/>
        </authorList>
    </citation>
    <scope>NUCLEOTIDE SEQUENCE [LARGE SCALE GENOMIC DNA]</scope>
    <source>
        <strain evidence="1 2">JCM 30072</strain>
    </source>
</reference>
<organism evidence="1 2">
    <name type="scientific">Halovenus salina</name>
    <dbReference type="NCBI Taxonomy" id="1510225"/>
    <lineage>
        <taxon>Archaea</taxon>
        <taxon>Methanobacteriati</taxon>
        <taxon>Methanobacteriota</taxon>
        <taxon>Stenosarchaea group</taxon>
        <taxon>Halobacteria</taxon>
        <taxon>Halobacteriales</taxon>
        <taxon>Haloarculaceae</taxon>
        <taxon>Halovenus</taxon>
    </lineage>
</organism>
<evidence type="ECO:0000313" key="1">
    <source>
        <dbReference type="EMBL" id="MFC7057716.1"/>
    </source>
</evidence>
<protein>
    <recommendedName>
        <fullName evidence="3">CDP-Glycerol:Poly(Glycerophosphate) glycerophosphotransferase</fullName>
    </recommendedName>
</protein>